<dbReference type="STRING" id="1420851.AU255_18175"/>
<dbReference type="EMBL" id="LPUF01000004">
    <property type="protein sequence ID" value="OQK15396.1"/>
    <property type="molecule type" value="Genomic_DNA"/>
</dbReference>
<name>A0A1V8M1M5_9GAMM</name>
<dbReference type="OrthoDB" id="5569890at2"/>
<comment type="caution">
    <text evidence="1">The sequence shown here is derived from an EMBL/GenBank/DDBJ whole genome shotgun (WGS) entry which is preliminary data.</text>
</comment>
<organism evidence="1 2">
    <name type="scientific">Methyloprofundus sedimenti</name>
    <dbReference type="NCBI Taxonomy" id="1420851"/>
    <lineage>
        <taxon>Bacteria</taxon>
        <taxon>Pseudomonadati</taxon>
        <taxon>Pseudomonadota</taxon>
        <taxon>Gammaproteobacteria</taxon>
        <taxon>Methylococcales</taxon>
        <taxon>Methylococcaceae</taxon>
        <taxon>Methyloprofundus</taxon>
    </lineage>
</organism>
<dbReference type="Proteomes" id="UP000191980">
    <property type="component" value="Unassembled WGS sequence"/>
</dbReference>
<keyword evidence="2" id="KW-1185">Reference proteome</keyword>
<protein>
    <submittedName>
        <fullName evidence="1">Uncharacterized protein</fullName>
    </submittedName>
</protein>
<proteinExistence type="predicted"/>
<evidence type="ECO:0000313" key="1">
    <source>
        <dbReference type="EMBL" id="OQK15396.1"/>
    </source>
</evidence>
<reference evidence="1 2" key="1">
    <citation type="submission" date="2015-12" db="EMBL/GenBank/DDBJ databases">
        <authorList>
            <person name="Shamseldin A."/>
            <person name="Moawad H."/>
            <person name="Abd El-Rahim W.M."/>
            <person name="Sadowsky M.J."/>
        </authorList>
    </citation>
    <scope>NUCLEOTIDE SEQUENCE [LARGE SCALE GENOMIC DNA]</scope>
    <source>
        <strain evidence="1 2">WF1</strain>
    </source>
</reference>
<dbReference type="AlphaFoldDB" id="A0A1V8M1M5"/>
<sequence>MIIKEAELRFHARALATPIIRKHDQENSWTIALTDSHKLNQILETARGQVRLFKRQNAAMGIVFEIKFGEISN</sequence>
<dbReference type="RefSeq" id="WP_080524337.1">
    <property type="nucleotide sequence ID" value="NZ_LPUF01000004.1"/>
</dbReference>
<gene>
    <name evidence="1" type="ORF">AU255_18175</name>
</gene>
<accession>A0A1V8M1M5</accession>
<evidence type="ECO:0000313" key="2">
    <source>
        <dbReference type="Proteomes" id="UP000191980"/>
    </source>
</evidence>